<reference evidence="9 10" key="1">
    <citation type="submission" date="2016-03" db="EMBL/GenBank/DDBJ databases">
        <title>Shallow-sea hydrothermal system.</title>
        <authorList>
            <person name="Tang K."/>
        </authorList>
    </citation>
    <scope>NUCLEOTIDE SEQUENCE [LARGE SCALE GENOMIC DNA]</scope>
    <source>
        <strain evidence="9 10">JLT9</strain>
    </source>
</reference>
<dbReference type="KEGG" id="serj:SGUI_1841"/>
<evidence type="ECO:0000313" key="10">
    <source>
        <dbReference type="Proteomes" id="UP000092482"/>
    </source>
</evidence>
<proteinExistence type="inferred from homology"/>
<dbReference type="AlphaFoldDB" id="A0A1B1NCS1"/>
<feature type="transmembrane region" description="Helical" evidence="7">
    <location>
        <begin position="31"/>
        <end position="50"/>
    </location>
</feature>
<feature type="domain" description="Peptidase S54 rhomboid" evidence="8">
    <location>
        <begin position="67"/>
        <end position="202"/>
    </location>
</feature>
<evidence type="ECO:0000256" key="3">
    <source>
        <dbReference type="ARBA" id="ARBA00022692"/>
    </source>
</evidence>
<dbReference type="Pfam" id="PF01694">
    <property type="entry name" value="Rhomboid"/>
    <property type="match status" value="1"/>
</dbReference>
<evidence type="ECO:0000256" key="1">
    <source>
        <dbReference type="ARBA" id="ARBA00004141"/>
    </source>
</evidence>
<sequence length="252" mass="26524">MQCVDCVREGSRTQPVARTRFGAPAQSGRPVVTWTLLGLCVLVYVGQLANPLVTRELAFVGVWAGVEPWRMLTTAFVHSPQSLLHILFNMYILFAFGPVLEQALGRAKFAATYLLCAVGGSAGVLLLASPDPGWRVPVVGASGAIFGLLFLFVVLALRQGTVPTSLLVMIGINLALPFFVGGIAWQAHVGGAITGAAVGGLLVLTSATGRSPEAVRRRALAWPALAGVLVLILLLSGLRLWQVMGPAAFGWA</sequence>
<evidence type="ECO:0000259" key="8">
    <source>
        <dbReference type="Pfam" id="PF01694"/>
    </source>
</evidence>
<feature type="transmembrane region" description="Helical" evidence="7">
    <location>
        <begin position="191"/>
        <end position="208"/>
    </location>
</feature>
<feature type="transmembrane region" description="Helical" evidence="7">
    <location>
        <begin position="134"/>
        <end position="157"/>
    </location>
</feature>
<feature type="transmembrane region" description="Helical" evidence="7">
    <location>
        <begin position="109"/>
        <end position="128"/>
    </location>
</feature>
<keyword evidence="4" id="KW-0378">Hydrolase</keyword>
<evidence type="ECO:0000256" key="7">
    <source>
        <dbReference type="SAM" id="Phobius"/>
    </source>
</evidence>
<dbReference type="GO" id="GO:0006508">
    <property type="term" value="P:proteolysis"/>
    <property type="evidence" value="ECO:0007669"/>
    <property type="project" value="UniProtKB-KW"/>
</dbReference>
<evidence type="ECO:0000256" key="4">
    <source>
        <dbReference type="ARBA" id="ARBA00022801"/>
    </source>
</evidence>
<evidence type="ECO:0000256" key="5">
    <source>
        <dbReference type="ARBA" id="ARBA00022989"/>
    </source>
</evidence>
<organism evidence="9 10">
    <name type="scientific">Serinicoccus hydrothermalis</name>
    <dbReference type="NCBI Taxonomy" id="1758689"/>
    <lineage>
        <taxon>Bacteria</taxon>
        <taxon>Bacillati</taxon>
        <taxon>Actinomycetota</taxon>
        <taxon>Actinomycetes</taxon>
        <taxon>Micrococcales</taxon>
        <taxon>Ornithinimicrobiaceae</taxon>
        <taxon>Serinicoccus</taxon>
    </lineage>
</organism>
<keyword evidence="6 7" id="KW-0472">Membrane</keyword>
<evidence type="ECO:0000313" key="9">
    <source>
        <dbReference type="EMBL" id="ANS79237.1"/>
    </source>
</evidence>
<feature type="transmembrane region" description="Helical" evidence="7">
    <location>
        <begin position="164"/>
        <end position="185"/>
    </location>
</feature>
<evidence type="ECO:0000256" key="6">
    <source>
        <dbReference type="ARBA" id="ARBA00023136"/>
    </source>
</evidence>
<name>A0A1B1NCS1_9MICO</name>
<gene>
    <name evidence="9" type="ORF">SGUI_1841</name>
</gene>
<evidence type="ECO:0000256" key="2">
    <source>
        <dbReference type="ARBA" id="ARBA00009045"/>
    </source>
</evidence>
<dbReference type="SUPFAM" id="SSF144091">
    <property type="entry name" value="Rhomboid-like"/>
    <property type="match status" value="1"/>
</dbReference>
<feature type="transmembrane region" description="Helical" evidence="7">
    <location>
        <begin position="220"/>
        <end position="241"/>
    </location>
</feature>
<dbReference type="STRING" id="1758689.SGUI_1841"/>
<dbReference type="Proteomes" id="UP000092482">
    <property type="component" value="Chromosome"/>
</dbReference>
<dbReference type="GO" id="GO:0016020">
    <property type="term" value="C:membrane"/>
    <property type="evidence" value="ECO:0007669"/>
    <property type="project" value="UniProtKB-SubCell"/>
</dbReference>
<keyword evidence="3 7" id="KW-0812">Transmembrane</keyword>
<dbReference type="Gene3D" id="1.20.1540.10">
    <property type="entry name" value="Rhomboid-like"/>
    <property type="match status" value="1"/>
</dbReference>
<dbReference type="InterPro" id="IPR035952">
    <property type="entry name" value="Rhomboid-like_sf"/>
</dbReference>
<keyword evidence="10" id="KW-1185">Reference proteome</keyword>
<dbReference type="PANTHER" id="PTHR43731:SF14">
    <property type="entry name" value="PRESENILIN-ASSOCIATED RHOMBOID-LIKE PROTEIN, MITOCHONDRIAL"/>
    <property type="match status" value="1"/>
</dbReference>
<keyword evidence="9" id="KW-0645">Protease</keyword>
<dbReference type="EMBL" id="CP014989">
    <property type="protein sequence ID" value="ANS79237.1"/>
    <property type="molecule type" value="Genomic_DNA"/>
</dbReference>
<comment type="subcellular location">
    <subcellularLocation>
        <location evidence="1">Membrane</location>
        <topology evidence="1">Multi-pass membrane protein</topology>
    </subcellularLocation>
</comment>
<dbReference type="PATRIC" id="fig|1758689.4.peg.1907"/>
<accession>A0A1B1NCS1</accession>
<dbReference type="InterPro" id="IPR050925">
    <property type="entry name" value="Rhomboid_protease_S54"/>
</dbReference>
<dbReference type="InterPro" id="IPR022764">
    <property type="entry name" value="Peptidase_S54_rhomboid_dom"/>
</dbReference>
<protein>
    <submittedName>
        <fullName evidence="9">Rhomboid family serine protease</fullName>
    </submittedName>
</protein>
<dbReference type="PANTHER" id="PTHR43731">
    <property type="entry name" value="RHOMBOID PROTEASE"/>
    <property type="match status" value="1"/>
</dbReference>
<feature type="transmembrane region" description="Helical" evidence="7">
    <location>
        <begin position="83"/>
        <end position="100"/>
    </location>
</feature>
<comment type="similarity">
    <text evidence="2">Belongs to the peptidase S54 family.</text>
</comment>
<dbReference type="GO" id="GO:0004252">
    <property type="term" value="F:serine-type endopeptidase activity"/>
    <property type="evidence" value="ECO:0007669"/>
    <property type="project" value="InterPro"/>
</dbReference>
<keyword evidence="5 7" id="KW-1133">Transmembrane helix</keyword>